<dbReference type="Proteomes" id="UP001281761">
    <property type="component" value="Unassembled WGS sequence"/>
</dbReference>
<feature type="compositionally biased region" description="Pro residues" evidence="1">
    <location>
        <begin position="234"/>
        <end position="246"/>
    </location>
</feature>
<feature type="compositionally biased region" description="Polar residues" evidence="1">
    <location>
        <begin position="259"/>
        <end position="272"/>
    </location>
</feature>
<reference evidence="2 3" key="1">
    <citation type="journal article" date="2022" name="bioRxiv">
        <title>Genomics of Preaxostyla Flagellates Illuminates Evolutionary Transitions and the Path Towards Mitochondrial Loss.</title>
        <authorList>
            <person name="Novak L.V.F."/>
            <person name="Treitli S.C."/>
            <person name="Pyrih J."/>
            <person name="Halakuc P."/>
            <person name="Pipaliya S.V."/>
            <person name="Vacek V."/>
            <person name="Brzon O."/>
            <person name="Soukal P."/>
            <person name="Eme L."/>
            <person name="Dacks J.B."/>
            <person name="Karnkowska A."/>
            <person name="Elias M."/>
            <person name="Hampl V."/>
        </authorList>
    </citation>
    <scope>NUCLEOTIDE SEQUENCE [LARGE SCALE GENOMIC DNA]</scope>
    <source>
        <strain evidence="2">NAU3</strain>
        <tissue evidence="2">Gut</tissue>
    </source>
</reference>
<feature type="region of interest" description="Disordered" evidence="1">
    <location>
        <begin position="212"/>
        <end position="295"/>
    </location>
</feature>
<name>A0ABQ9XSF3_9EUKA</name>
<keyword evidence="3" id="KW-1185">Reference proteome</keyword>
<evidence type="ECO:0000313" key="3">
    <source>
        <dbReference type="Proteomes" id="UP001281761"/>
    </source>
</evidence>
<evidence type="ECO:0000256" key="1">
    <source>
        <dbReference type="SAM" id="MobiDB-lite"/>
    </source>
</evidence>
<evidence type="ECO:0000313" key="2">
    <source>
        <dbReference type="EMBL" id="KAK2954510.1"/>
    </source>
</evidence>
<proteinExistence type="predicted"/>
<protein>
    <submittedName>
        <fullName evidence="2">Uncharacterized protein</fullName>
    </submittedName>
</protein>
<sequence>MSEQCLSSLDWMNGLQIDLAETSPVQTSSLTADDIRLAQMAYTDYSHLVETIIGFIIFDLGKSLEDNGCQDERRERIMTVLKPAITSKIRSVFFQTHQSQPSVDTTQFRTNLTDIIGKATDLLNILPEPLPPTDPISSSDLSQQDLDKMDIERSQRKQESNDSSCQAINPSPVVASSILEDLASQNSGVSFTAKSDMSPPLDDATLLSLETLPDTHTDLPPCPPQQPPKSYIILPPPQPNTPPRQPDPQSQSHPAEPQLSPTVIHQPSSQEITEFKTDKSVLFRPPPPRNKEAKL</sequence>
<gene>
    <name evidence="2" type="ORF">BLNAU_10530</name>
</gene>
<comment type="caution">
    <text evidence="2">The sequence shown here is derived from an EMBL/GenBank/DDBJ whole genome shotgun (WGS) entry which is preliminary data.</text>
</comment>
<organism evidence="2 3">
    <name type="scientific">Blattamonas nauphoetae</name>
    <dbReference type="NCBI Taxonomy" id="2049346"/>
    <lineage>
        <taxon>Eukaryota</taxon>
        <taxon>Metamonada</taxon>
        <taxon>Preaxostyla</taxon>
        <taxon>Oxymonadida</taxon>
        <taxon>Blattamonas</taxon>
    </lineage>
</organism>
<accession>A0ABQ9XSF3</accession>
<dbReference type="EMBL" id="JARBJD010000077">
    <property type="protein sequence ID" value="KAK2954510.1"/>
    <property type="molecule type" value="Genomic_DNA"/>
</dbReference>